<protein>
    <submittedName>
        <fullName evidence="2">Putative F-box associated interaction domain-containing protein</fullName>
    </submittedName>
</protein>
<dbReference type="EMBL" id="PDCK01000040">
    <property type="protein sequence ID" value="PRQ47377.1"/>
    <property type="molecule type" value="Genomic_DNA"/>
</dbReference>
<evidence type="ECO:0000313" key="2">
    <source>
        <dbReference type="EMBL" id="PRQ47377.1"/>
    </source>
</evidence>
<sequence>MGWDLITPLMNTRWLTIKCLFPYKPISYDGIVLNGGVHWLLGTVADDSLLILSFLLAEEEVREIPLPLIGTQPIELGVFRDWLCITLIEKATTNEFWIMKEYGVRESWTKMRVSIPYHQLSHSGFWRGSYDLMVFDESLVMYNFDDEKFWILSIRDVGKVGSVGIYVESLASLTTQDHAA</sequence>
<feature type="domain" description="F-box associated beta-propeller type 1" evidence="1">
    <location>
        <begin position="14"/>
        <end position="163"/>
    </location>
</feature>
<dbReference type="Gramene" id="PRQ47377">
    <property type="protein sequence ID" value="PRQ47377"/>
    <property type="gene ID" value="RchiOBHm_Chr2g0099041"/>
</dbReference>
<keyword evidence="3" id="KW-1185">Reference proteome</keyword>
<dbReference type="InterPro" id="IPR017451">
    <property type="entry name" value="F-box-assoc_interact_dom"/>
</dbReference>
<evidence type="ECO:0000313" key="3">
    <source>
        <dbReference type="Proteomes" id="UP000238479"/>
    </source>
</evidence>
<dbReference type="Pfam" id="PF07734">
    <property type="entry name" value="FBA_1"/>
    <property type="match status" value="1"/>
</dbReference>
<evidence type="ECO:0000259" key="1">
    <source>
        <dbReference type="Pfam" id="PF07734"/>
    </source>
</evidence>
<dbReference type="InterPro" id="IPR006527">
    <property type="entry name" value="F-box-assoc_dom_typ1"/>
</dbReference>
<dbReference type="OMA" id="DEKFWIL"/>
<dbReference type="AlphaFoldDB" id="A0A2P6RLT5"/>
<proteinExistence type="predicted"/>
<reference evidence="2 3" key="1">
    <citation type="journal article" date="2018" name="Nat. Genet.">
        <title>The Rosa genome provides new insights in the design of modern roses.</title>
        <authorList>
            <person name="Bendahmane M."/>
        </authorList>
    </citation>
    <scope>NUCLEOTIDE SEQUENCE [LARGE SCALE GENOMIC DNA]</scope>
    <source>
        <strain evidence="3">cv. Old Blush</strain>
    </source>
</reference>
<dbReference type="Proteomes" id="UP000238479">
    <property type="component" value="Chromosome 2"/>
</dbReference>
<name>A0A2P6RLT5_ROSCH</name>
<organism evidence="2 3">
    <name type="scientific">Rosa chinensis</name>
    <name type="common">China rose</name>
    <dbReference type="NCBI Taxonomy" id="74649"/>
    <lineage>
        <taxon>Eukaryota</taxon>
        <taxon>Viridiplantae</taxon>
        <taxon>Streptophyta</taxon>
        <taxon>Embryophyta</taxon>
        <taxon>Tracheophyta</taxon>
        <taxon>Spermatophyta</taxon>
        <taxon>Magnoliopsida</taxon>
        <taxon>eudicotyledons</taxon>
        <taxon>Gunneridae</taxon>
        <taxon>Pentapetalae</taxon>
        <taxon>rosids</taxon>
        <taxon>fabids</taxon>
        <taxon>Rosales</taxon>
        <taxon>Rosaceae</taxon>
        <taxon>Rosoideae</taxon>
        <taxon>Rosoideae incertae sedis</taxon>
        <taxon>Rosa</taxon>
    </lineage>
</organism>
<comment type="caution">
    <text evidence="2">The sequence shown here is derived from an EMBL/GenBank/DDBJ whole genome shotgun (WGS) entry which is preliminary data.</text>
</comment>
<gene>
    <name evidence="2" type="ORF">RchiOBHm_Chr2g0099041</name>
</gene>
<accession>A0A2P6RLT5</accession>
<dbReference type="NCBIfam" id="TIGR01640">
    <property type="entry name" value="F_box_assoc_1"/>
    <property type="match status" value="1"/>
</dbReference>